<keyword evidence="2" id="KW-0812">Transmembrane</keyword>
<keyword evidence="2" id="KW-0472">Membrane</keyword>
<keyword evidence="4" id="KW-1185">Reference proteome</keyword>
<reference evidence="3 4" key="1">
    <citation type="submission" date="2023-04" db="EMBL/GenBank/DDBJ databases">
        <title>Genome of Basidiobolus ranarum AG-B5.</title>
        <authorList>
            <person name="Stajich J.E."/>
            <person name="Carter-House D."/>
            <person name="Gryganskyi A."/>
        </authorList>
    </citation>
    <scope>NUCLEOTIDE SEQUENCE [LARGE SCALE GENOMIC DNA]</scope>
    <source>
        <strain evidence="3 4">AG-B5</strain>
    </source>
</reference>
<comment type="caution">
    <text evidence="3">The sequence shown here is derived from an EMBL/GenBank/DDBJ whole genome shotgun (WGS) entry which is preliminary data.</text>
</comment>
<evidence type="ECO:0000256" key="2">
    <source>
        <dbReference type="SAM" id="Phobius"/>
    </source>
</evidence>
<dbReference type="Proteomes" id="UP001479436">
    <property type="component" value="Unassembled WGS sequence"/>
</dbReference>
<organism evidence="3 4">
    <name type="scientific">Basidiobolus ranarum</name>
    <dbReference type="NCBI Taxonomy" id="34480"/>
    <lineage>
        <taxon>Eukaryota</taxon>
        <taxon>Fungi</taxon>
        <taxon>Fungi incertae sedis</taxon>
        <taxon>Zoopagomycota</taxon>
        <taxon>Entomophthoromycotina</taxon>
        <taxon>Basidiobolomycetes</taxon>
        <taxon>Basidiobolales</taxon>
        <taxon>Basidiobolaceae</taxon>
        <taxon>Basidiobolus</taxon>
    </lineage>
</organism>
<gene>
    <name evidence="3" type="ORF">K7432_006774</name>
</gene>
<feature type="transmembrane region" description="Helical" evidence="2">
    <location>
        <begin position="159"/>
        <end position="178"/>
    </location>
</feature>
<evidence type="ECO:0000313" key="4">
    <source>
        <dbReference type="Proteomes" id="UP001479436"/>
    </source>
</evidence>
<feature type="compositionally biased region" description="Polar residues" evidence="1">
    <location>
        <begin position="1"/>
        <end position="15"/>
    </location>
</feature>
<sequence length="229" mass="26441">MVYNYSNLPSCANTPTLEEDHESSTDSSSSVQTEDSTFKPYYVSFIPPEFLSPRLERKRTRYYRWPMLLIRWLVLATSIGSIISVFHFIDTCGINSTTCWLAICGVLSTVVAILYLTNWVRRRICYQAPVLFDPSKALDCPNDEWRPLLLCRPHRHSRAVLHLMVHLTVSLFWAGALIDLYLRRNSCYVLNGYLRCSVLYLSTGLVISCFISWVIASILIIVDIKRREF</sequence>
<feature type="transmembrane region" description="Helical" evidence="2">
    <location>
        <begin position="198"/>
        <end position="222"/>
    </location>
</feature>
<feature type="transmembrane region" description="Helical" evidence="2">
    <location>
        <begin position="95"/>
        <end position="116"/>
    </location>
</feature>
<accession>A0ABR2W1J7</accession>
<evidence type="ECO:0000256" key="1">
    <source>
        <dbReference type="SAM" id="MobiDB-lite"/>
    </source>
</evidence>
<protein>
    <submittedName>
        <fullName evidence="3">Uncharacterized protein</fullName>
    </submittedName>
</protein>
<proteinExistence type="predicted"/>
<dbReference type="EMBL" id="JASJQH010007187">
    <property type="protein sequence ID" value="KAK9712956.1"/>
    <property type="molecule type" value="Genomic_DNA"/>
</dbReference>
<name>A0ABR2W1J7_9FUNG</name>
<feature type="region of interest" description="Disordered" evidence="1">
    <location>
        <begin position="1"/>
        <end position="33"/>
    </location>
</feature>
<feature type="transmembrane region" description="Helical" evidence="2">
    <location>
        <begin position="68"/>
        <end position="89"/>
    </location>
</feature>
<evidence type="ECO:0000313" key="3">
    <source>
        <dbReference type="EMBL" id="KAK9712956.1"/>
    </source>
</evidence>
<keyword evidence="2" id="KW-1133">Transmembrane helix</keyword>